<dbReference type="GeneID" id="24414772"/>
<name>E3QTV1_COLGM</name>
<dbReference type="RefSeq" id="XP_008098283.1">
    <property type="nucleotide sequence ID" value="XM_008100092.1"/>
</dbReference>
<sequence length="197" mass="22715">MDDQTAELGKYIAKFHSKSHHPVFRTDKQPLLKKGQKNRVLVYAGCFNPPHLGHYNILRRAFEASRDINVIAAIILPLDDDVLEAKCKRKGQSLVLSKAQRACLWRLDARFMPEWWVHSGSTDRWDRLRRRLEEAIEMDGFEIQFTAVLGPDYVARSEQYDGYCWDCHETITSDAGRSSDLVKPDGSLFTLLPYFTP</sequence>
<dbReference type="Proteomes" id="UP000008782">
    <property type="component" value="Unassembled WGS sequence"/>
</dbReference>
<keyword evidence="3" id="KW-1185">Reference proteome</keyword>
<dbReference type="Pfam" id="PF01467">
    <property type="entry name" value="CTP_transf_like"/>
    <property type="match status" value="1"/>
</dbReference>
<feature type="domain" description="Cytidyltransferase-like" evidence="1">
    <location>
        <begin position="42"/>
        <end position="65"/>
    </location>
</feature>
<dbReference type="InterPro" id="IPR004821">
    <property type="entry name" value="Cyt_trans-like"/>
</dbReference>
<protein>
    <recommendedName>
        <fullName evidence="1">Cytidyltransferase-like domain-containing protein</fullName>
    </recommendedName>
</protein>
<gene>
    <name evidence="2" type="ORF">GLRG_09407</name>
</gene>
<dbReference type="eggNOG" id="ENOG502SRXU">
    <property type="taxonomic scope" value="Eukaryota"/>
</dbReference>
<evidence type="ECO:0000259" key="1">
    <source>
        <dbReference type="Pfam" id="PF01467"/>
    </source>
</evidence>
<organism evidence="3">
    <name type="scientific">Colletotrichum graminicola (strain M1.001 / M2 / FGSC 10212)</name>
    <name type="common">Maize anthracnose fungus</name>
    <name type="synonym">Glomerella graminicola</name>
    <dbReference type="NCBI Taxonomy" id="645133"/>
    <lineage>
        <taxon>Eukaryota</taxon>
        <taxon>Fungi</taxon>
        <taxon>Dikarya</taxon>
        <taxon>Ascomycota</taxon>
        <taxon>Pezizomycotina</taxon>
        <taxon>Sordariomycetes</taxon>
        <taxon>Hypocreomycetidae</taxon>
        <taxon>Glomerellales</taxon>
        <taxon>Glomerellaceae</taxon>
        <taxon>Colletotrichum</taxon>
        <taxon>Colletotrichum graminicola species complex</taxon>
    </lineage>
</organism>
<dbReference type="SUPFAM" id="SSF52374">
    <property type="entry name" value="Nucleotidylyl transferase"/>
    <property type="match status" value="1"/>
</dbReference>
<dbReference type="InterPro" id="IPR014729">
    <property type="entry name" value="Rossmann-like_a/b/a_fold"/>
</dbReference>
<dbReference type="Gene3D" id="3.40.50.620">
    <property type="entry name" value="HUPs"/>
    <property type="match status" value="1"/>
</dbReference>
<dbReference type="STRING" id="645133.E3QTV1"/>
<evidence type="ECO:0000313" key="3">
    <source>
        <dbReference type="Proteomes" id="UP000008782"/>
    </source>
</evidence>
<dbReference type="EMBL" id="GG697378">
    <property type="protein sequence ID" value="EFQ34263.1"/>
    <property type="molecule type" value="Genomic_DNA"/>
</dbReference>
<reference evidence="3" key="1">
    <citation type="journal article" date="2012" name="Nat. Genet.">
        <title>Lifestyle transitions in plant pathogenic Colletotrichum fungi deciphered by genome and transcriptome analyses.</title>
        <authorList>
            <person name="O'Connell R.J."/>
            <person name="Thon M.R."/>
            <person name="Hacquard S."/>
            <person name="Amyotte S.G."/>
            <person name="Kleemann J."/>
            <person name="Torres M.F."/>
            <person name="Damm U."/>
            <person name="Buiate E.A."/>
            <person name="Epstein L."/>
            <person name="Alkan N."/>
            <person name="Altmueller J."/>
            <person name="Alvarado-Balderrama L."/>
            <person name="Bauser C.A."/>
            <person name="Becker C."/>
            <person name="Birren B.W."/>
            <person name="Chen Z."/>
            <person name="Choi J."/>
            <person name="Crouch J.A."/>
            <person name="Duvick J.P."/>
            <person name="Farman M.A."/>
            <person name="Gan P."/>
            <person name="Heiman D."/>
            <person name="Henrissat B."/>
            <person name="Howard R.J."/>
            <person name="Kabbage M."/>
            <person name="Koch C."/>
            <person name="Kracher B."/>
            <person name="Kubo Y."/>
            <person name="Law A.D."/>
            <person name="Lebrun M.-H."/>
            <person name="Lee Y.-H."/>
            <person name="Miyara I."/>
            <person name="Moore N."/>
            <person name="Neumann U."/>
            <person name="Nordstroem K."/>
            <person name="Panaccione D.G."/>
            <person name="Panstruga R."/>
            <person name="Place M."/>
            <person name="Proctor R.H."/>
            <person name="Prusky D."/>
            <person name="Rech G."/>
            <person name="Reinhardt R."/>
            <person name="Rollins J.A."/>
            <person name="Rounsley S."/>
            <person name="Schardl C.L."/>
            <person name="Schwartz D.C."/>
            <person name="Shenoy N."/>
            <person name="Shirasu K."/>
            <person name="Sikhakolli U.R."/>
            <person name="Stueber K."/>
            <person name="Sukno S.A."/>
            <person name="Sweigard J.A."/>
            <person name="Takano Y."/>
            <person name="Takahara H."/>
            <person name="Trail F."/>
            <person name="van der Does H.C."/>
            <person name="Voll L.M."/>
            <person name="Will I."/>
            <person name="Young S."/>
            <person name="Zeng Q."/>
            <person name="Zhang J."/>
            <person name="Zhou S."/>
            <person name="Dickman M.B."/>
            <person name="Schulze-Lefert P."/>
            <person name="Ver Loren van Themaat E."/>
            <person name="Ma L.-J."/>
            <person name="Vaillancourt L.J."/>
        </authorList>
    </citation>
    <scope>NUCLEOTIDE SEQUENCE [LARGE SCALE GENOMIC DNA]</scope>
    <source>
        <strain evidence="3">M1.001 / M2 / FGSC 10212</strain>
    </source>
</reference>
<dbReference type="GO" id="GO:0003824">
    <property type="term" value="F:catalytic activity"/>
    <property type="evidence" value="ECO:0007669"/>
    <property type="project" value="InterPro"/>
</dbReference>
<dbReference type="VEuPathDB" id="FungiDB:GLRG_09407"/>
<evidence type="ECO:0000313" key="2">
    <source>
        <dbReference type="EMBL" id="EFQ34263.1"/>
    </source>
</evidence>
<dbReference type="AlphaFoldDB" id="E3QTV1"/>
<accession>E3QTV1</accession>
<proteinExistence type="predicted"/>
<dbReference type="OrthoDB" id="3558741at2759"/>
<dbReference type="HOGENOM" id="CLU_1384063_0_0_1"/>